<keyword evidence="1" id="KW-0472">Membrane</keyword>
<sequence>MARKTYHVPLFEKIHWEGDSHGWSCFKKVLITNYSKQVNNGNKDFKIEENYGLFMTSRFLLSIKNSFIRPHIDSTLYGTKLFVVIAIVLGLAVIFAANFAFGIVGIVIDFLVVVLISFIGSFLMCKCLTLNVSGVPRFSLGSPLLTIGSSLGIIGTIFGLCGSSSPLPIVGFCGMRSSRSTDPVGHTGVSISGRNVNRCSFCRAAAAAADQVVCGGRYKGNSSGGVYAWSCDRESKVCGKLNRILYFQCDFEWNWEHYQIRH</sequence>
<dbReference type="AlphaFoldDB" id="A0A1A9W5E8"/>
<evidence type="ECO:0000313" key="3">
    <source>
        <dbReference type="Proteomes" id="UP000091820"/>
    </source>
</evidence>
<name>A0A1A9W5E8_9MUSC</name>
<keyword evidence="3" id="KW-1185">Reference proteome</keyword>
<accession>A0A1A9W5E8</accession>
<keyword evidence="1" id="KW-0812">Transmembrane</keyword>
<feature type="transmembrane region" description="Helical" evidence="1">
    <location>
        <begin position="140"/>
        <end position="160"/>
    </location>
</feature>
<proteinExistence type="predicted"/>
<reference evidence="3" key="1">
    <citation type="submission" date="2014-03" db="EMBL/GenBank/DDBJ databases">
        <authorList>
            <person name="Aksoy S."/>
            <person name="Warren W."/>
            <person name="Wilson R.K."/>
        </authorList>
    </citation>
    <scope>NUCLEOTIDE SEQUENCE [LARGE SCALE GENOMIC DNA]</scope>
    <source>
        <strain evidence="3">IAEA</strain>
    </source>
</reference>
<dbReference type="VEuPathDB" id="VectorBase:GBRI006960"/>
<reference evidence="2" key="2">
    <citation type="submission" date="2020-05" db="UniProtKB">
        <authorList>
            <consortium name="EnsemblMetazoa"/>
        </authorList>
    </citation>
    <scope>IDENTIFICATION</scope>
    <source>
        <strain evidence="2">IAEA</strain>
    </source>
</reference>
<evidence type="ECO:0000256" key="1">
    <source>
        <dbReference type="SAM" id="Phobius"/>
    </source>
</evidence>
<keyword evidence="1" id="KW-1133">Transmembrane helix</keyword>
<dbReference type="EnsemblMetazoa" id="GBRI006960-RA">
    <property type="protein sequence ID" value="GBRI006960-PA"/>
    <property type="gene ID" value="GBRI006960"/>
</dbReference>
<organism evidence="2 3">
    <name type="scientific">Glossina brevipalpis</name>
    <dbReference type="NCBI Taxonomy" id="37001"/>
    <lineage>
        <taxon>Eukaryota</taxon>
        <taxon>Metazoa</taxon>
        <taxon>Ecdysozoa</taxon>
        <taxon>Arthropoda</taxon>
        <taxon>Hexapoda</taxon>
        <taxon>Insecta</taxon>
        <taxon>Pterygota</taxon>
        <taxon>Neoptera</taxon>
        <taxon>Endopterygota</taxon>
        <taxon>Diptera</taxon>
        <taxon>Brachycera</taxon>
        <taxon>Muscomorpha</taxon>
        <taxon>Hippoboscoidea</taxon>
        <taxon>Glossinidae</taxon>
        <taxon>Glossina</taxon>
    </lineage>
</organism>
<evidence type="ECO:0000313" key="2">
    <source>
        <dbReference type="EnsemblMetazoa" id="GBRI006960-PA"/>
    </source>
</evidence>
<feature type="transmembrane region" description="Helical" evidence="1">
    <location>
        <begin position="81"/>
        <end position="104"/>
    </location>
</feature>
<feature type="transmembrane region" description="Helical" evidence="1">
    <location>
        <begin position="110"/>
        <end position="128"/>
    </location>
</feature>
<dbReference type="Proteomes" id="UP000091820">
    <property type="component" value="Unassembled WGS sequence"/>
</dbReference>
<protein>
    <submittedName>
        <fullName evidence="2">Uncharacterized protein</fullName>
    </submittedName>
</protein>